<dbReference type="AlphaFoldDB" id="A0A1Y6D0C0"/>
<feature type="transmembrane region" description="Helical" evidence="1">
    <location>
        <begin position="108"/>
        <end position="126"/>
    </location>
</feature>
<dbReference type="Proteomes" id="UP000192923">
    <property type="component" value="Unassembled WGS sequence"/>
</dbReference>
<feature type="transmembrane region" description="Helical" evidence="1">
    <location>
        <begin position="20"/>
        <end position="45"/>
    </location>
</feature>
<feature type="transmembrane region" description="Helical" evidence="1">
    <location>
        <begin position="82"/>
        <end position="101"/>
    </location>
</feature>
<accession>A0A1Y6D0C0</accession>
<proteinExistence type="predicted"/>
<dbReference type="Pfam" id="PF06496">
    <property type="entry name" value="DUF1097"/>
    <property type="match status" value="1"/>
</dbReference>
<keyword evidence="1" id="KW-0812">Transmembrane</keyword>
<dbReference type="OrthoDB" id="7861714at2"/>
<sequence>MDKLTSLSLSIGVLSGIATYFAVGPAAGVFFIWAATIAWAAYFLLGANLEAAINTGVNGIFGVFMAWVTAILLLKIDPKVSIGVEIATALIVGGAVIVLCLSAKLPQFAVIPVGVLGYSSTFAYLLQTPDKMTQEVLLGASLNNPLLVISISFILGAVFGHLSNQLANQLNSLPNPFASDRG</sequence>
<dbReference type="EMBL" id="FXAM01000001">
    <property type="protein sequence ID" value="SMF96389.1"/>
    <property type="molecule type" value="Genomic_DNA"/>
</dbReference>
<feature type="transmembrane region" description="Helical" evidence="1">
    <location>
        <begin position="146"/>
        <end position="163"/>
    </location>
</feature>
<dbReference type="InterPro" id="IPR009476">
    <property type="entry name" value="DUF1097"/>
</dbReference>
<name>A0A1Y6D0C0_9GAMM</name>
<evidence type="ECO:0000313" key="2">
    <source>
        <dbReference type="EMBL" id="SMF96389.1"/>
    </source>
</evidence>
<keyword evidence="1" id="KW-1133">Transmembrane helix</keyword>
<protein>
    <recommendedName>
        <fullName evidence="4">DUF1097 domain-containing protein</fullName>
    </recommendedName>
</protein>
<dbReference type="RefSeq" id="WP_085215281.1">
    <property type="nucleotide sequence ID" value="NZ_FXAM01000001.1"/>
</dbReference>
<evidence type="ECO:0000313" key="3">
    <source>
        <dbReference type="Proteomes" id="UP000192923"/>
    </source>
</evidence>
<evidence type="ECO:0000256" key="1">
    <source>
        <dbReference type="SAM" id="Phobius"/>
    </source>
</evidence>
<feature type="transmembrane region" description="Helical" evidence="1">
    <location>
        <begin position="57"/>
        <end position="76"/>
    </location>
</feature>
<organism evidence="2 3">
    <name type="scientific">Methylomagnum ishizawai</name>
    <dbReference type="NCBI Taxonomy" id="1760988"/>
    <lineage>
        <taxon>Bacteria</taxon>
        <taxon>Pseudomonadati</taxon>
        <taxon>Pseudomonadota</taxon>
        <taxon>Gammaproteobacteria</taxon>
        <taxon>Methylococcales</taxon>
        <taxon>Methylococcaceae</taxon>
        <taxon>Methylomagnum</taxon>
    </lineage>
</organism>
<reference evidence="2 3" key="1">
    <citation type="submission" date="2016-12" db="EMBL/GenBank/DDBJ databases">
        <authorList>
            <person name="Song W.-J."/>
            <person name="Kurnit D.M."/>
        </authorList>
    </citation>
    <scope>NUCLEOTIDE SEQUENCE [LARGE SCALE GENOMIC DNA]</scope>
    <source>
        <strain evidence="2 3">175</strain>
    </source>
</reference>
<evidence type="ECO:0008006" key="4">
    <source>
        <dbReference type="Google" id="ProtNLM"/>
    </source>
</evidence>
<gene>
    <name evidence="2" type="ORF">SAMN02949497_3785</name>
</gene>
<keyword evidence="1" id="KW-0472">Membrane</keyword>
<keyword evidence="3" id="KW-1185">Reference proteome</keyword>